<accession>A0A9N7NGP5</accession>
<dbReference type="AlphaFoldDB" id="A0A9N7NGP5"/>
<sequence>MAHKQLLHELLRVDQEPFHLKTFISDRRSLLKMPSPAPPPPATSPDKIRKSVQILYKSEKSPPRNFRSPAAEALLRVPPDTAELLAEAAARIQKRRKSMWPQSKVRITSSGSGLFGSVLKMLKDRSKGKSRAVGEHNFNISGENERVDGIKIDKKTKTIIGDFGSPVKRFIPCPLSPSRFSVPESPSSSGRRTPALGSPEAASPSRGVKLQDDQNGETGENSNNVNGVDEKEQCSPVSVLDIFFEDETNESINAAVEEEDDEGCDYDPDCTYANMESM</sequence>
<dbReference type="PANTHER" id="PTHR33623:SF5">
    <property type="entry name" value="HISTONE-LYSINE N-METHYLTRANSFERASE SETD1B-LIKE PROTEIN"/>
    <property type="match status" value="1"/>
</dbReference>
<protein>
    <submittedName>
        <fullName evidence="2">Uncharacterized protein</fullName>
    </submittedName>
</protein>
<keyword evidence="3" id="KW-1185">Reference proteome</keyword>
<dbReference type="OrthoDB" id="1918879at2759"/>
<evidence type="ECO:0000313" key="2">
    <source>
        <dbReference type="EMBL" id="CAA0829677.1"/>
    </source>
</evidence>
<reference evidence="2" key="1">
    <citation type="submission" date="2019-12" db="EMBL/GenBank/DDBJ databases">
        <authorList>
            <person name="Scholes J."/>
        </authorList>
    </citation>
    <scope>NUCLEOTIDE SEQUENCE</scope>
</reference>
<dbReference type="Proteomes" id="UP001153555">
    <property type="component" value="Unassembled WGS sequence"/>
</dbReference>
<feature type="compositionally biased region" description="Polar residues" evidence="1">
    <location>
        <begin position="216"/>
        <end position="226"/>
    </location>
</feature>
<comment type="caution">
    <text evidence="2">The sequence shown here is derived from an EMBL/GenBank/DDBJ whole genome shotgun (WGS) entry which is preliminary data.</text>
</comment>
<feature type="region of interest" description="Disordered" evidence="1">
    <location>
        <begin position="174"/>
        <end position="233"/>
    </location>
</feature>
<organism evidence="2 3">
    <name type="scientific">Striga hermonthica</name>
    <name type="common">Purple witchweed</name>
    <name type="synonym">Buchnera hermonthica</name>
    <dbReference type="NCBI Taxonomy" id="68872"/>
    <lineage>
        <taxon>Eukaryota</taxon>
        <taxon>Viridiplantae</taxon>
        <taxon>Streptophyta</taxon>
        <taxon>Embryophyta</taxon>
        <taxon>Tracheophyta</taxon>
        <taxon>Spermatophyta</taxon>
        <taxon>Magnoliopsida</taxon>
        <taxon>eudicotyledons</taxon>
        <taxon>Gunneridae</taxon>
        <taxon>Pentapetalae</taxon>
        <taxon>asterids</taxon>
        <taxon>lamiids</taxon>
        <taxon>Lamiales</taxon>
        <taxon>Orobanchaceae</taxon>
        <taxon>Buchnereae</taxon>
        <taxon>Striga</taxon>
    </lineage>
</organism>
<proteinExistence type="predicted"/>
<name>A0A9N7NGP5_STRHE</name>
<evidence type="ECO:0000256" key="1">
    <source>
        <dbReference type="SAM" id="MobiDB-lite"/>
    </source>
</evidence>
<dbReference type="PANTHER" id="PTHR33623">
    <property type="entry name" value="OS04G0572500 PROTEIN"/>
    <property type="match status" value="1"/>
</dbReference>
<dbReference type="EMBL" id="CACSLK010027789">
    <property type="protein sequence ID" value="CAA0829677.1"/>
    <property type="molecule type" value="Genomic_DNA"/>
</dbReference>
<evidence type="ECO:0000313" key="3">
    <source>
        <dbReference type="Proteomes" id="UP001153555"/>
    </source>
</evidence>
<gene>
    <name evidence="2" type="ORF">SHERM_25196</name>
</gene>
<feature type="compositionally biased region" description="Low complexity" evidence="1">
    <location>
        <begin position="176"/>
        <end position="192"/>
    </location>
</feature>